<sequence length="225" mass="25254">MDTIREKLIMTTIISAILEKFANFMNCIYNKIMFYSDVLVILIIIFGTISIPVAGNENPYSLWIFKDDGITSNATITSDYSYLGFNKSIYSPSEMKFSTDLLYLLSLGKDPRINSEMINSTIQILRNASVYKLAGETFVESEKLGNGTTAKTDMVYVTIGVVPGTSTHILDPYLYPPIRREEDYIGLFNKWNGNGVDAWVEFSKMKEIANISEVIDIQTLTTGSP</sequence>
<dbReference type="EMBL" id="QGMY01000006">
    <property type="protein sequence ID" value="PWR72593.1"/>
    <property type="molecule type" value="Genomic_DNA"/>
</dbReference>
<evidence type="ECO:0000313" key="2">
    <source>
        <dbReference type="EMBL" id="PWR72593.1"/>
    </source>
</evidence>
<gene>
    <name evidence="2" type="ORF">DK846_06400</name>
</gene>
<keyword evidence="1" id="KW-0812">Transmembrane</keyword>
<keyword evidence="1" id="KW-0472">Membrane</keyword>
<organism evidence="2 3">
    <name type="scientific">Methanospirillum lacunae</name>
    <dbReference type="NCBI Taxonomy" id="668570"/>
    <lineage>
        <taxon>Archaea</taxon>
        <taxon>Methanobacteriati</taxon>
        <taxon>Methanobacteriota</taxon>
        <taxon>Stenosarchaea group</taxon>
        <taxon>Methanomicrobia</taxon>
        <taxon>Methanomicrobiales</taxon>
        <taxon>Methanospirillaceae</taxon>
        <taxon>Methanospirillum</taxon>
    </lineage>
</organism>
<dbReference type="GeneID" id="97548728"/>
<evidence type="ECO:0000313" key="3">
    <source>
        <dbReference type="Proteomes" id="UP000245657"/>
    </source>
</evidence>
<proteinExistence type="predicted"/>
<comment type="caution">
    <text evidence="2">The sequence shown here is derived from an EMBL/GenBank/DDBJ whole genome shotgun (WGS) entry which is preliminary data.</text>
</comment>
<keyword evidence="1" id="KW-1133">Transmembrane helix</keyword>
<name>A0A2V2NBC2_9EURY</name>
<dbReference type="AlphaFoldDB" id="A0A2V2NBC2"/>
<accession>A0A2V2NBC2</accession>
<dbReference type="RefSeq" id="WP_109968104.1">
    <property type="nucleotide sequence ID" value="NZ_CP176093.1"/>
</dbReference>
<feature type="transmembrane region" description="Helical" evidence="1">
    <location>
        <begin position="34"/>
        <end position="55"/>
    </location>
</feature>
<protein>
    <submittedName>
        <fullName evidence="2">Uncharacterized protein</fullName>
    </submittedName>
</protein>
<dbReference type="Proteomes" id="UP000245657">
    <property type="component" value="Unassembled WGS sequence"/>
</dbReference>
<keyword evidence="3" id="KW-1185">Reference proteome</keyword>
<reference evidence="2 3" key="1">
    <citation type="submission" date="2018-05" db="EMBL/GenBank/DDBJ databases">
        <title>Draft genome of Methanospirillum lacunae Ki8-1.</title>
        <authorList>
            <person name="Dueholm M.S."/>
            <person name="Nielsen P.H."/>
            <person name="Bakmann L.F."/>
            <person name="Otzen D.E."/>
        </authorList>
    </citation>
    <scope>NUCLEOTIDE SEQUENCE [LARGE SCALE GENOMIC DNA]</scope>
    <source>
        <strain evidence="2 3">Ki8-1</strain>
    </source>
</reference>
<evidence type="ECO:0000256" key="1">
    <source>
        <dbReference type="SAM" id="Phobius"/>
    </source>
</evidence>